<dbReference type="EMBL" id="JAGJCB010000023">
    <property type="protein sequence ID" value="MBP0905439.1"/>
    <property type="molecule type" value="Genomic_DNA"/>
</dbReference>
<evidence type="ECO:0000256" key="1">
    <source>
        <dbReference type="SAM" id="SignalP"/>
    </source>
</evidence>
<dbReference type="Gene3D" id="2.60.220.30">
    <property type="match status" value="1"/>
</dbReference>
<dbReference type="PROSITE" id="PS51145">
    <property type="entry name" value="ZU5"/>
    <property type="match status" value="1"/>
</dbReference>
<reference evidence="3 4" key="1">
    <citation type="submission" date="2021-04" db="EMBL/GenBank/DDBJ databases">
        <title>Mariniflexile gromovii gen. nov., sp. nov., a gliding bacterium isolated from the sea urchin Strongylocentrotus intermedius.</title>
        <authorList>
            <person name="Ko S."/>
            <person name="Le V."/>
            <person name="Ahn C.-Y."/>
            <person name="Oh H.-M."/>
        </authorList>
    </citation>
    <scope>NUCLEOTIDE SEQUENCE [LARGE SCALE GENOMIC DNA]</scope>
    <source>
        <strain evidence="3 4">KCTC 12570</strain>
    </source>
</reference>
<sequence>MKTYKINILVLLTLLTVAFISCEDEGVKNDDNGNPSGPVVGKVTEIGVPLGEVETTIIGPSGGSFSTSDNRLRIDVPAGAFTSDQTLTVQPITNNNGPGKGLAYRLSPHSLTFSKPIKLTFSYTDEETSTTFAEALAIAYQDKYKVWQAIGISELDLINKTVSVYTTHFSDWSLFESFHIIPATSTVSLGETIELKVVGYFGEDLLVPLVAGEQAPITEPREASQYVKKWTLAGSGVLKSTGAKATYTAPNQVPTVNPVAVTAEVDLKHKGKYFLVRNLYIGQTGIYLKLDNNDFFHMEGEVRYIQDADLSMLTGGTILNGETRGIAIHWQGKISKQTFQWTSEFPLFNYNYQSRYMYLQYYYQEVSPGSLIITGYGDVGEYVTGTFYLEASGLLDSQVPAGGNPWPRKGKIEGFFKVRRSI</sequence>
<evidence type="ECO:0000313" key="4">
    <source>
        <dbReference type="Proteomes" id="UP000670776"/>
    </source>
</evidence>
<organism evidence="3 4">
    <name type="scientific">Mariniflexile gromovii</name>
    <dbReference type="NCBI Taxonomy" id="362523"/>
    <lineage>
        <taxon>Bacteria</taxon>
        <taxon>Pseudomonadati</taxon>
        <taxon>Bacteroidota</taxon>
        <taxon>Flavobacteriia</taxon>
        <taxon>Flavobacteriales</taxon>
        <taxon>Flavobacteriaceae</taxon>
        <taxon>Mariniflexile</taxon>
    </lineage>
</organism>
<feature type="signal peptide" evidence="1">
    <location>
        <begin position="1"/>
        <end position="23"/>
    </location>
</feature>
<dbReference type="Proteomes" id="UP000670776">
    <property type="component" value="Unassembled WGS sequence"/>
</dbReference>
<evidence type="ECO:0000313" key="3">
    <source>
        <dbReference type="EMBL" id="MBP0905439.1"/>
    </source>
</evidence>
<gene>
    <name evidence="3" type="ORF">J8H85_16515</name>
</gene>
<dbReference type="InterPro" id="IPR000906">
    <property type="entry name" value="ZU5_dom"/>
</dbReference>
<protein>
    <recommendedName>
        <fullName evidence="2">ZU5 domain-containing protein</fullName>
    </recommendedName>
</protein>
<accession>A0ABS4BXZ1</accession>
<feature type="domain" description="ZU5" evidence="2">
    <location>
        <begin position="52"/>
        <end position="178"/>
    </location>
</feature>
<dbReference type="PROSITE" id="PS51257">
    <property type="entry name" value="PROKAR_LIPOPROTEIN"/>
    <property type="match status" value="1"/>
</dbReference>
<evidence type="ECO:0000259" key="2">
    <source>
        <dbReference type="PROSITE" id="PS51145"/>
    </source>
</evidence>
<name>A0ABS4BXZ1_9FLAO</name>
<dbReference type="RefSeq" id="WP_209656457.1">
    <property type="nucleotide sequence ID" value="NZ_JAGJCB010000023.1"/>
</dbReference>
<comment type="caution">
    <text evidence="3">The sequence shown here is derived from an EMBL/GenBank/DDBJ whole genome shotgun (WGS) entry which is preliminary data.</text>
</comment>
<feature type="chain" id="PRO_5047368646" description="ZU5 domain-containing protein" evidence="1">
    <location>
        <begin position="24"/>
        <end position="422"/>
    </location>
</feature>
<keyword evidence="1" id="KW-0732">Signal</keyword>
<keyword evidence="4" id="KW-1185">Reference proteome</keyword>
<proteinExistence type="predicted"/>